<keyword evidence="5" id="KW-0539">Nucleus</keyword>
<evidence type="ECO:0000256" key="5">
    <source>
        <dbReference type="ARBA" id="ARBA00023242"/>
    </source>
</evidence>
<name>A0A835QSH0_VANPL</name>
<dbReference type="OrthoDB" id="26525at2759"/>
<dbReference type="InterPro" id="IPR036322">
    <property type="entry name" value="WD40_repeat_dom_sf"/>
</dbReference>
<dbReference type="EMBL" id="JADCNL010000007">
    <property type="protein sequence ID" value="KAG0473748.1"/>
    <property type="molecule type" value="Genomic_DNA"/>
</dbReference>
<organism evidence="7 8">
    <name type="scientific">Vanilla planifolia</name>
    <name type="common">Vanilla</name>
    <dbReference type="NCBI Taxonomy" id="51239"/>
    <lineage>
        <taxon>Eukaryota</taxon>
        <taxon>Viridiplantae</taxon>
        <taxon>Streptophyta</taxon>
        <taxon>Embryophyta</taxon>
        <taxon>Tracheophyta</taxon>
        <taxon>Spermatophyta</taxon>
        <taxon>Magnoliopsida</taxon>
        <taxon>Liliopsida</taxon>
        <taxon>Asparagales</taxon>
        <taxon>Orchidaceae</taxon>
        <taxon>Vanilloideae</taxon>
        <taxon>Vanilleae</taxon>
        <taxon>Vanilla</taxon>
    </lineage>
</organism>
<dbReference type="SUPFAM" id="SSF50978">
    <property type="entry name" value="WD40 repeat-like"/>
    <property type="match status" value="1"/>
</dbReference>
<dbReference type="PANTHER" id="PTHR19924">
    <property type="entry name" value="UTP15 U3 SMALL NUCLEOLAR RNA-ASSOCIATED PROTEIN 15 FAMILY MEMBER"/>
    <property type="match status" value="1"/>
</dbReference>
<evidence type="ECO:0000256" key="4">
    <source>
        <dbReference type="ARBA" id="ARBA00022737"/>
    </source>
</evidence>
<dbReference type="GO" id="GO:0045943">
    <property type="term" value="P:positive regulation of transcription by RNA polymerase I"/>
    <property type="evidence" value="ECO:0007669"/>
    <property type="project" value="TreeGrafter"/>
</dbReference>
<sequence>MESHNKTVTSLSLARVANEDGGHGESRILSVSIDGYLKVFDYAKLKITHTVRYPSQLLSVGFSPSGMSWAVGTSNGVIYAGKKKMKEKSLDSNKVAAEFDGFVPEPEKRVLRPSNFRYFRRGQSEKPSMNDYVVKKPKRRKLSQCDMLLKKFRHRDALVSVLNSKRSNSIMAVMKELIARKKLVKCIANLDLQELGMLFGFLHKNATKPRYARFLMGLTKSVLEMRTEDVLSTEELRLHVQHLKSMVEEELKIQHSLLEIQGMISPLLVIAGR</sequence>
<evidence type="ECO:0000259" key="6">
    <source>
        <dbReference type="Pfam" id="PF09384"/>
    </source>
</evidence>
<keyword evidence="2" id="KW-0698">rRNA processing</keyword>
<dbReference type="GO" id="GO:0005730">
    <property type="term" value="C:nucleolus"/>
    <property type="evidence" value="ECO:0007669"/>
    <property type="project" value="UniProtKB-SubCell"/>
</dbReference>
<dbReference type="AlphaFoldDB" id="A0A835QSH0"/>
<dbReference type="InterPro" id="IPR015943">
    <property type="entry name" value="WD40/YVTN_repeat-like_dom_sf"/>
</dbReference>
<dbReference type="Proteomes" id="UP000636800">
    <property type="component" value="Chromosome 7"/>
</dbReference>
<keyword evidence="8" id="KW-1185">Reference proteome</keyword>
<keyword evidence="3" id="KW-0853">WD repeat</keyword>
<comment type="caution">
    <text evidence="7">The sequence shown here is derived from an EMBL/GenBank/DDBJ whole genome shotgun (WGS) entry which is preliminary data.</text>
</comment>
<accession>A0A835QSH0</accession>
<dbReference type="InterPro" id="IPR018983">
    <property type="entry name" value="U3_snoRNA-assocProt_15_C"/>
</dbReference>
<evidence type="ECO:0000313" key="7">
    <source>
        <dbReference type="EMBL" id="KAG0473748.1"/>
    </source>
</evidence>
<gene>
    <name evidence="7" type="ORF">HPP92_015605</name>
</gene>
<evidence type="ECO:0000256" key="3">
    <source>
        <dbReference type="ARBA" id="ARBA00022574"/>
    </source>
</evidence>
<keyword evidence="4" id="KW-0677">Repeat</keyword>
<dbReference type="PANTHER" id="PTHR19924:SF26">
    <property type="entry name" value="U3 SMALL NUCLEOLAR RNA-ASSOCIATED PROTEIN 15 HOMOLOG"/>
    <property type="match status" value="1"/>
</dbReference>
<evidence type="ECO:0000256" key="1">
    <source>
        <dbReference type="ARBA" id="ARBA00004604"/>
    </source>
</evidence>
<protein>
    <recommendedName>
        <fullName evidence="6">U3 small nucleolar RNA-associated protein 15 C-terminal domain-containing protein</fullName>
    </recommendedName>
</protein>
<dbReference type="GO" id="GO:0006364">
    <property type="term" value="P:rRNA processing"/>
    <property type="evidence" value="ECO:0007669"/>
    <property type="project" value="UniProtKB-KW"/>
</dbReference>
<evidence type="ECO:0000256" key="2">
    <source>
        <dbReference type="ARBA" id="ARBA00022552"/>
    </source>
</evidence>
<proteinExistence type="predicted"/>
<reference evidence="7 8" key="1">
    <citation type="journal article" date="2020" name="Nat. Food">
        <title>A phased Vanilla planifolia genome enables genetic improvement of flavour and production.</title>
        <authorList>
            <person name="Hasing T."/>
            <person name="Tang H."/>
            <person name="Brym M."/>
            <person name="Khazi F."/>
            <person name="Huang T."/>
            <person name="Chambers A.H."/>
        </authorList>
    </citation>
    <scope>NUCLEOTIDE SEQUENCE [LARGE SCALE GENOMIC DNA]</scope>
    <source>
        <tissue evidence="7">Leaf</tissue>
    </source>
</reference>
<evidence type="ECO:0000313" key="8">
    <source>
        <dbReference type="Proteomes" id="UP000636800"/>
    </source>
</evidence>
<dbReference type="Gene3D" id="2.130.10.10">
    <property type="entry name" value="YVTN repeat-like/Quinoprotein amine dehydrogenase"/>
    <property type="match status" value="1"/>
</dbReference>
<dbReference type="Pfam" id="PF09384">
    <property type="entry name" value="UTP15_C"/>
    <property type="match status" value="1"/>
</dbReference>
<comment type="subcellular location">
    <subcellularLocation>
        <location evidence="1">Nucleus</location>
        <location evidence="1">Nucleolus</location>
    </subcellularLocation>
</comment>
<feature type="domain" description="U3 small nucleolar RNA-associated protein 15 C-terminal" evidence="6">
    <location>
        <begin position="125"/>
        <end position="267"/>
    </location>
</feature>